<comment type="function">
    <text evidence="14">Key enzyme of fatty acid beta-oxidation. Able to isomerize both 3-cis (3Z) and 3-trans (3E) double bonds into the 2-trans (2E) form in a range of enoyl-CoA species, with a preference for (3Z)-enoyl-CoAs over (3E)-enoyl-CoAs. The catalytic efficiency of this enzyme is not affected by the fatty acyl chain length.</text>
</comment>
<dbReference type="GO" id="GO:0005759">
    <property type="term" value="C:mitochondrial matrix"/>
    <property type="evidence" value="ECO:0007669"/>
    <property type="project" value="UniProtKB-SubCell"/>
</dbReference>
<keyword evidence="8" id="KW-0496">Mitochondrion</keyword>
<evidence type="ECO:0000256" key="11">
    <source>
        <dbReference type="ARBA" id="ARBA00051293"/>
    </source>
</evidence>
<evidence type="ECO:0000256" key="10">
    <source>
        <dbReference type="ARBA" id="ARBA00050938"/>
    </source>
</evidence>
<dbReference type="InterPro" id="IPR029045">
    <property type="entry name" value="ClpP/crotonase-like_dom_sf"/>
</dbReference>
<keyword evidence="5" id="KW-0809">Transit peptide</keyword>
<dbReference type="GO" id="GO:0006635">
    <property type="term" value="P:fatty acid beta-oxidation"/>
    <property type="evidence" value="ECO:0007669"/>
    <property type="project" value="TreeGrafter"/>
</dbReference>
<evidence type="ECO:0000256" key="3">
    <source>
        <dbReference type="ARBA" id="ARBA00011233"/>
    </source>
</evidence>
<comment type="subunit">
    <text evidence="3">Homotrimer.</text>
</comment>
<comment type="pathway">
    <text evidence="2">Lipid metabolism; fatty acid beta-oxidation.</text>
</comment>
<keyword evidence="18" id="KW-1185">Reference proteome</keyword>
<reference evidence="17" key="1">
    <citation type="submission" date="2021-12" db="EMBL/GenBank/DDBJ databases">
        <authorList>
            <person name="King R."/>
        </authorList>
    </citation>
    <scope>NUCLEOTIDE SEQUENCE</scope>
</reference>
<keyword evidence="7" id="KW-0443">Lipid metabolism</keyword>
<protein>
    <recommendedName>
        <fullName evidence="15">Enoyl-CoA delta isomerase 1, mitochondrial</fullName>
    </recommendedName>
    <alternativeName>
        <fullName evidence="16">3,2-trans-enoyl-CoA isomerase</fullName>
    </alternativeName>
</protein>
<dbReference type="FunFam" id="3.90.226.10:FF:000034">
    <property type="entry name" value="Enoyl-CoA delta isomerase 1"/>
    <property type="match status" value="1"/>
</dbReference>
<evidence type="ECO:0000256" key="14">
    <source>
        <dbReference type="ARBA" id="ARBA00056147"/>
    </source>
</evidence>
<evidence type="ECO:0000313" key="17">
    <source>
        <dbReference type="EMBL" id="CAH0388144.1"/>
    </source>
</evidence>
<dbReference type="CDD" id="cd06558">
    <property type="entry name" value="crotonase-like"/>
    <property type="match status" value="1"/>
</dbReference>
<dbReference type="Proteomes" id="UP001152759">
    <property type="component" value="Chromosome 4"/>
</dbReference>
<keyword evidence="9" id="KW-0413">Isomerase</keyword>
<organism evidence="17 18">
    <name type="scientific">Bemisia tabaci</name>
    <name type="common">Sweetpotato whitefly</name>
    <name type="synonym">Aleurodes tabaci</name>
    <dbReference type="NCBI Taxonomy" id="7038"/>
    <lineage>
        <taxon>Eukaryota</taxon>
        <taxon>Metazoa</taxon>
        <taxon>Ecdysozoa</taxon>
        <taxon>Arthropoda</taxon>
        <taxon>Hexapoda</taxon>
        <taxon>Insecta</taxon>
        <taxon>Pterygota</taxon>
        <taxon>Neoptera</taxon>
        <taxon>Paraneoptera</taxon>
        <taxon>Hemiptera</taxon>
        <taxon>Sternorrhyncha</taxon>
        <taxon>Aleyrodoidea</taxon>
        <taxon>Aleyrodidae</taxon>
        <taxon>Aleyrodinae</taxon>
        <taxon>Bemisia</taxon>
    </lineage>
</organism>
<proteinExistence type="predicted"/>
<evidence type="ECO:0000256" key="8">
    <source>
        <dbReference type="ARBA" id="ARBA00023128"/>
    </source>
</evidence>
<dbReference type="Gene3D" id="3.90.226.10">
    <property type="entry name" value="2-enoyl-CoA Hydratase, Chain A, domain 1"/>
    <property type="match status" value="1"/>
</dbReference>
<dbReference type="GO" id="GO:0004165">
    <property type="term" value="F:delta(3)-delta(2)-enoyl-CoA isomerase activity"/>
    <property type="evidence" value="ECO:0007669"/>
    <property type="project" value="UniProtKB-EC"/>
</dbReference>
<evidence type="ECO:0000256" key="7">
    <source>
        <dbReference type="ARBA" id="ARBA00023098"/>
    </source>
</evidence>
<dbReference type="EMBL" id="OU963865">
    <property type="protein sequence ID" value="CAH0388144.1"/>
    <property type="molecule type" value="Genomic_DNA"/>
</dbReference>
<evidence type="ECO:0000256" key="13">
    <source>
        <dbReference type="ARBA" id="ARBA00052542"/>
    </source>
</evidence>
<accession>A0A9P0AA67</accession>
<evidence type="ECO:0000256" key="6">
    <source>
        <dbReference type="ARBA" id="ARBA00022990"/>
    </source>
</evidence>
<dbReference type="PANTHER" id="PTHR11941">
    <property type="entry name" value="ENOYL-COA HYDRATASE-RELATED"/>
    <property type="match status" value="1"/>
</dbReference>
<evidence type="ECO:0000256" key="15">
    <source>
        <dbReference type="ARBA" id="ARBA00068317"/>
    </source>
</evidence>
<evidence type="ECO:0000256" key="12">
    <source>
        <dbReference type="ARBA" id="ARBA00052376"/>
    </source>
</evidence>
<evidence type="ECO:0000313" key="18">
    <source>
        <dbReference type="Proteomes" id="UP001152759"/>
    </source>
</evidence>
<evidence type="ECO:0000256" key="5">
    <source>
        <dbReference type="ARBA" id="ARBA00022946"/>
    </source>
</evidence>
<gene>
    <name evidence="17" type="ORF">BEMITA_LOCUS7082</name>
</gene>
<dbReference type="Pfam" id="PF00378">
    <property type="entry name" value="ECH_1"/>
    <property type="match status" value="1"/>
</dbReference>
<dbReference type="InterPro" id="IPR001753">
    <property type="entry name" value="Enoyl-CoA_hydra/iso"/>
</dbReference>
<dbReference type="AlphaFoldDB" id="A0A9P0AA67"/>
<evidence type="ECO:0000256" key="2">
    <source>
        <dbReference type="ARBA" id="ARBA00005005"/>
    </source>
</evidence>
<comment type="catalytic activity">
    <reaction evidence="10">
        <text>(3Z)-decenoyl-CoA = (2E)-decenoyl-CoA</text>
        <dbReference type="Rhea" id="RHEA:77195"/>
        <dbReference type="ChEBI" id="CHEBI:61406"/>
        <dbReference type="ChEBI" id="CHEBI:195601"/>
    </reaction>
    <physiologicalReaction direction="left-to-right" evidence="10">
        <dbReference type="Rhea" id="RHEA:77196"/>
    </physiologicalReaction>
</comment>
<evidence type="ECO:0000256" key="16">
    <source>
        <dbReference type="ARBA" id="ARBA00083575"/>
    </source>
</evidence>
<comment type="catalytic activity">
    <reaction evidence="12">
        <text>(3Z)-dodecenoyl-CoA = (2E)-dodecenoyl-CoA</text>
        <dbReference type="Rhea" id="RHEA:23716"/>
        <dbReference type="ChEBI" id="CHEBI:57330"/>
        <dbReference type="ChEBI" id="CHEBI:58543"/>
        <dbReference type="EC" id="5.3.3.8"/>
    </reaction>
    <physiologicalReaction direction="left-to-right" evidence="12">
        <dbReference type="Rhea" id="RHEA:23717"/>
    </physiologicalReaction>
</comment>
<keyword evidence="4" id="KW-0276">Fatty acid metabolism</keyword>
<comment type="subcellular location">
    <subcellularLocation>
        <location evidence="1">Mitochondrion matrix</location>
    </subcellularLocation>
</comment>
<dbReference type="SUPFAM" id="SSF52096">
    <property type="entry name" value="ClpP/crotonase"/>
    <property type="match status" value="1"/>
</dbReference>
<sequence>MTTVLQHVVRRSILRPFAKSFSSGSPLVDVQVNDKTGVAIVKMGRAPVNGLNTELLGALNDTFDSLEKNKATGMILSSSIPNIYSAGLDISEMYNGTPENLTKFWNTLQSMWINLYSTPLPTVALINGNAPAGGCLLAMSCEYRVMVGSKFVIGLNETQLGLFAPKWFQDTMVSIIGPRQTELALTSGKLFSAQEALKIGLIDELVASEEEALASSDKFFGLFKRIPGYARGQTKNFVRAEVLDWLLKNREHDTKVFLNSIQLPHVQKGLGLYLQSLKKK</sequence>
<name>A0A9P0AA67_BEMTA</name>
<evidence type="ECO:0000256" key="9">
    <source>
        <dbReference type="ARBA" id="ARBA00023235"/>
    </source>
</evidence>
<evidence type="ECO:0000256" key="1">
    <source>
        <dbReference type="ARBA" id="ARBA00004305"/>
    </source>
</evidence>
<keyword evidence="6" id="KW-0007">Acetylation</keyword>
<dbReference type="KEGG" id="btab:109033509"/>
<dbReference type="PANTHER" id="PTHR11941:SF45">
    <property type="entry name" value="ENOYL-COA DELTA ISOMERASE 1, MITOCHONDRIAL"/>
    <property type="match status" value="1"/>
</dbReference>
<evidence type="ECO:0000256" key="4">
    <source>
        <dbReference type="ARBA" id="ARBA00022832"/>
    </source>
</evidence>
<comment type="catalytic activity">
    <reaction evidence="13">
        <text>(3Z)-octenoyl-CoA = (2E)-octenoyl-CoA</text>
        <dbReference type="Rhea" id="RHEA:46044"/>
        <dbReference type="ChEBI" id="CHEBI:62242"/>
        <dbReference type="ChEBI" id="CHEBI:85640"/>
    </reaction>
    <physiologicalReaction direction="left-to-right" evidence="13">
        <dbReference type="Rhea" id="RHEA:46045"/>
    </physiologicalReaction>
</comment>
<comment type="catalytic activity">
    <reaction evidence="11">
        <text>(2E)-tetradecenoyl-CoA = (3Z)-tetradecenoyl-CoA</text>
        <dbReference type="Rhea" id="RHEA:29847"/>
        <dbReference type="ChEBI" id="CHEBI:61405"/>
        <dbReference type="ChEBI" id="CHEBI:61968"/>
    </reaction>
    <physiologicalReaction direction="right-to-left" evidence="11">
        <dbReference type="Rhea" id="RHEA:29849"/>
    </physiologicalReaction>
</comment>
<dbReference type="Gene3D" id="6.10.250.170">
    <property type="match status" value="1"/>
</dbReference>